<protein>
    <recommendedName>
        <fullName evidence="1">Mitochondrial import inner membrane translocase subunit TIM50</fullName>
    </recommendedName>
</protein>
<comment type="subcellular location">
    <subcellularLocation>
        <location evidence="1">Mitochondrion inner membrane</location>
        <topology evidence="1">Single-pass membrane protein</topology>
    </subcellularLocation>
</comment>
<keyword evidence="1" id="KW-0496">Mitochondrion</keyword>
<dbReference type="GeneID" id="104713784"/>
<keyword evidence="3" id="KW-1185">Reference proteome</keyword>
<dbReference type="RefSeq" id="XP_010429291.1">
    <property type="nucleotide sequence ID" value="XM_010430989.2"/>
</dbReference>
<sequence>MAEEKNTNKKSTTIIASYDGSDEYGDDYSCDQDPEETELSWILDKLSLSPPNKEEKKLLVLSLNGLLLHRVHKQVLHKAPKNRSPDASCGPNLVYKRPFVEEFMKFCLDRFQVGIWSSACEKNVDIILNIILKDLEDKLLFVWDQEKCTDSGFKTLENSYKPLFFKDLSKVFQCFKGFSASNTIFIEEEPYKALLNPDNTGLFPLSYDPSDVKDHLLDPEGEFCSYLDGLAKSSDVQVYIKEHSFGQPMIDSSHPDWSFYRKVTKSVS</sequence>
<dbReference type="PANTHER" id="PTHR12210">
    <property type="entry name" value="DULLARD PROTEIN PHOSPHATASE"/>
    <property type="match status" value="1"/>
</dbReference>
<dbReference type="InterPro" id="IPR036412">
    <property type="entry name" value="HAD-like_sf"/>
</dbReference>
<keyword evidence="1" id="KW-0813">Transport</keyword>
<dbReference type="Gene3D" id="3.40.50.1000">
    <property type="entry name" value="HAD superfamily/HAD-like"/>
    <property type="match status" value="1"/>
</dbReference>
<reference evidence="4" key="2">
    <citation type="submission" date="2025-08" db="UniProtKB">
        <authorList>
            <consortium name="RefSeq"/>
        </authorList>
    </citation>
    <scope>IDENTIFICATION</scope>
    <source>
        <tissue evidence="4">Leaf</tissue>
    </source>
</reference>
<dbReference type="InterPro" id="IPR023214">
    <property type="entry name" value="HAD_sf"/>
</dbReference>
<keyword evidence="1" id="KW-0653">Protein transport</keyword>
<evidence type="ECO:0000313" key="3">
    <source>
        <dbReference type="Proteomes" id="UP000694864"/>
    </source>
</evidence>
<feature type="domain" description="FCP1 homology" evidence="2">
    <location>
        <begin position="52"/>
        <end position="230"/>
    </location>
</feature>
<gene>
    <name evidence="4" type="primary">LOC104713784</name>
</gene>
<proteinExistence type="inferred from homology"/>
<comment type="similarity">
    <text evidence="1">Belongs to the TIM50 family.</text>
</comment>
<dbReference type="InterPro" id="IPR004274">
    <property type="entry name" value="FCP1_dom"/>
</dbReference>
<name>A0ABM0TPE2_CAMSA</name>
<evidence type="ECO:0000259" key="2">
    <source>
        <dbReference type="PROSITE" id="PS50969"/>
    </source>
</evidence>
<dbReference type="InterPro" id="IPR050365">
    <property type="entry name" value="TIM50"/>
</dbReference>
<evidence type="ECO:0000256" key="1">
    <source>
        <dbReference type="RuleBase" id="RU365079"/>
    </source>
</evidence>
<dbReference type="SUPFAM" id="SSF56784">
    <property type="entry name" value="HAD-like"/>
    <property type="match status" value="1"/>
</dbReference>
<comment type="subunit">
    <text evidence="1">Component of the TIM23 complex.</text>
</comment>
<dbReference type="SMART" id="SM00577">
    <property type="entry name" value="CPDc"/>
    <property type="match status" value="1"/>
</dbReference>
<keyword evidence="1" id="KW-0809">Transit peptide</keyword>
<dbReference type="PROSITE" id="PS50969">
    <property type="entry name" value="FCP1"/>
    <property type="match status" value="1"/>
</dbReference>
<keyword evidence="1" id="KW-0811">Translocation</keyword>
<dbReference type="Proteomes" id="UP000694864">
    <property type="component" value="Chromosome 9"/>
</dbReference>
<organism evidence="3 4">
    <name type="scientific">Camelina sativa</name>
    <name type="common">False flax</name>
    <name type="synonym">Myagrum sativum</name>
    <dbReference type="NCBI Taxonomy" id="90675"/>
    <lineage>
        <taxon>Eukaryota</taxon>
        <taxon>Viridiplantae</taxon>
        <taxon>Streptophyta</taxon>
        <taxon>Embryophyta</taxon>
        <taxon>Tracheophyta</taxon>
        <taxon>Spermatophyta</taxon>
        <taxon>Magnoliopsida</taxon>
        <taxon>eudicotyledons</taxon>
        <taxon>Gunneridae</taxon>
        <taxon>Pentapetalae</taxon>
        <taxon>rosids</taxon>
        <taxon>malvids</taxon>
        <taxon>Brassicales</taxon>
        <taxon>Brassicaceae</taxon>
        <taxon>Camelineae</taxon>
        <taxon>Camelina</taxon>
    </lineage>
</organism>
<reference evidence="3" key="1">
    <citation type="journal article" date="2014" name="Nat. Commun.">
        <title>The emerging biofuel crop Camelina sativa retains a highly undifferentiated hexaploid genome structure.</title>
        <authorList>
            <person name="Kagale S."/>
            <person name="Koh C."/>
            <person name="Nixon J."/>
            <person name="Bollina V."/>
            <person name="Clarke W.E."/>
            <person name="Tuteja R."/>
            <person name="Spillane C."/>
            <person name="Robinson S.J."/>
            <person name="Links M.G."/>
            <person name="Clarke C."/>
            <person name="Higgins E.E."/>
            <person name="Huebert T."/>
            <person name="Sharpe A.G."/>
            <person name="Parkin I.A."/>
        </authorList>
    </citation>
    <scope>NUCLEOTIDE SEQUENCE [LARGE SCALE GENOMIC DNA]</scope>
    <source>
        <strain evidence="3">cv. DH55</strain>
    </source>
</reference>
<comment type="function">
    <text evidence="1">Essential component of the TIM23 complex, a complex that mediates the translocation of transit peptide-containing proteins across the mitochondrial inner membrane.</text>
</comment>
<accession>A0ABM0TPE2</accession>
<dbReference type="Pfam" id="PF03031">
    <property type="entry name" value="NIF"/>
    <property type="match status" value="1"/>
</dbReference>
<evidence type="ECO:0000313" key="4">
    <source>
        <dbReference type="RefSeq" id="XP_010429291.1"/>
    </source>
</evidence>